<accession>A0A3L6PMD9</accession>
<name>A0A3L6PMD9_PANMI</name>
<protein>
    <submittedName>
        <fullName evidence="1">Uncharacterized protein</fullName>
    </submittedName>
</protein>
<dbReference type="OrthoDB" id="694615at2759"/>
<dbReference type="EMBL" id="PQIB02000017">
    <property type="protein sequence ID" value="RLM58459.1"/>
    <property type="molecule type" value="Genomic_DNA"/>
</dbReference>
<reference evidence="2" key="1">
    <citation type="journal article" date="2019" name="Nat. Commun.">
        <title>The genome of broomcorn millet.</title>
        <authorList>
            <person name="Zou C."/>
            <person name="Miki D."/>
            <person name="Li D."/>
            <person name="Tang Q."/>
            <person name="Xiao L."/>
            <person name="Rajput S."/>
            <person name="Deng P."/>
            <person name="Jia W."/>
            <person name="Huang R."/>
            <person name="Zhang M."/>
            <person name="Sun Y."/>
            <person name="Hu J."/>
            <person name="Fu X."/>
            <person name="Schnable P.S."/>
            <person name="Li F."/>
            <person name="Zhang H."/>
            <person name="Feng B."/>
            <person name="Zhu X."/>
            <person name="Liu R."/>
            <person name="Schnable J.C."/>
            <person name="Zhu J.-K."/>
            <person name="Zhang H."/>
        </authorList>
    </citation>
    <scope>NUCLEOTIDE SEQUENCE [LARGE SCALE GENOMIC DNA]</scope>
</reference>
<organism evidence="1 2">
    <name type="scientific">Panicum miliaceum</name>
    <name type="common">Proso millet</name>
    <name type="synonym">Broomcorn millet</name>
    <dbReference type="NCBI Taxonomy" id="4540"/>
    <lineage>
        <taxon>Eukaryota</taxon>
        <taxon>Viridiplantae</taxon>
        <taxon>Streptophyta</taxon>
        <taxon>Embryophyta</taxon>
        <taxon>Tracheophyta</taxon>
        <taxon>Spermatophyta</taxon>
        <taxon>Magnoliopsida</taxon>
        <taxon>Liliopsida</taxon>
        <taxon>Poales</taxon>
        <taxon>Poaceae</taxon>
        <taxon>PACMAD clade</taxon>
        <taxon>Panicoideae</taxon>
        <taxon>Panicodae</taxon>
        <taxon>Paniceae</taxon>
        <taxon>Panicinae</taxon>
        <taxon>Panicum</taxon>
        <taxon>Panicum sect. Panicum</taxon>
    </lineage>
</organism>
<evidence type="ECO:0000313" key="1">
    <source>
        <dbReference type="EMBL" id="RLM58459.1"/>
    </source>
</evidence>
<keyword evidence="2" id="KW-1185">Reference proteome</keyword>
<sequence>MSCSQVERAPGRDFIRRSKRLNPNLDGFRNVASAQKAAGFPSIYAGVASVEADLALHLSVENIQSVAMGFLQMHPSAISSFALLELDNDD</sequence>
<dbReference type="Proteomes" id="UP000275267">
    <property type="component" value="Unassembled WGS sequence"/>
</dbReference>
<proteinExistence type="predicted"/>
<gene>
    <name evidence="1" type="ORF">C2845_PM18G07960</name>
</gene>
<evidence type="ECO:0000313" key="2">
    <source>
        <dbReference type="Proteomes" id="UP000275267"/>
    </source>
</evidence>
<dbReference type="AlphaFoldDB" id="A0A3L6PMD9"/>
<comment type="caution">
    <text evidence="1">The sequence shown here is derived from an EMBL/GenBank/DDBJ whole genome shotgun (WGS) entry which is preliminary data.</text>
</comment>